<dbReference type="PROSITE" id="PS51450">
    <property type="entry name" value="LRR"/>
    <property type="match status" value="2"/>
</dbReference>
<dbReference type="SUPFAM" id="SSF101478">
    <property type="entry name" value="ADP-ribosylglycohydrolase"/>
    <property type="match status" value="1"/>
</dbReference>
<dbReference type="AlphaFoldDB" id="A0A8K0P6F7"/>
<dbReference type="Pfam" id="PF03747">
    <property type="entry name" value="ADP_ribosyl_GH"/>
    <property type="match status" value="1"/>
</dbReference>
<keyword evidence="5" id="KW-1185">Reference proteome</keyword>
<dbReference type="Gene3D" id="3.80.10.10">
    <property type="entry name" value="Ribonuclease Inhibitor"/>
    <property type="match status" value="1"/>
</dbReference>
<keyword evidence="3" id="KW-0460">Magnesium</keyword>
<dbReference type="InterPro" id="IPR036705">
    <property type="entry name" value="Ribosyl_crysJ1_sf"/>
</dbReference>
<dbReference type="EMBL" id="KZ308925">
    <property type="protein sequence ID" value="KAG8235566.1"/>
    <property type="molecule type" value="Genomic_DNA"/>
</dbReference>
<keyword evidence="1" id="KW-0433">Leucine-rich repeat</keyword>
<evidence type="ECO:0000256" key="2">
    <source>
        <dbReference type="ARBA" id="ARBA00022737"/>
    </source>
</evidence>
<comment type="caution">
    <text evidence="4">The sequence shown here is derived from an EMBL/GenBank/DDBJ whole genome shotgun (WGS) entry which is preliminary data.</text>
</comment>
<feature type="binding site" evidence="3">
    <location>
        <position position="364"/>
    </location>
    <ligand>
        <name>Mg(2+)</name>
        <dbReference type="ChEBI" id="CHEBI:18420"/>
        <label>1</label>
    </ligand>
</feature>
<gene>
    <name evidence="4" type="ORF">J437_LFUL013116</name>
</gene>
<evidence type="ECO:0000313" key="4">
    <source>
        <dbReference type="EMBL" id="KAG8235566.1"/>
    </source>
</evidence>
<comment type="cofactor">
    <cofactor evidence="3">
        <name>Mg(2+)</name>
        <dbReference type="ChEBI" id="CHEBI:18420"/>
    </cofactor>
    <text evidence="3">Binds 2 magnesium ions per subunit.</text>
</comment>
<dbReference type="InterPro" id="IPR032675">
    <property type="entry name" value="LRR_dom_sf"/>
</dbReference>
<dbReference type="PANTHER" id="PTHR16222">
    <property type="entry name" value="ADP-RIBOSYLGLYCOHYDROLASE"/>
    <property type="match status" value="1"/>
</dbReference>
<dbReference type="PANTHER" id="PTHR16222:SF28">
    <property type="entry name" value="ADP-RIBOSYLGLYCOHYDROLASE"/>
    <property type="match status" value="1"/>
</dbReference>
<dbReference type="Pfam" id="PF13855">
    <property type="entry name" value="LRR_8"/>
    <property type="match status" value="1"/>
</dbReference>
<reference evidence="4" key="1">
    <citation type="submission" date="2013-04" db="EMBL/GenBank/DDBJ databases">
        <authorList>
            <person name="Qu J."/>
            <person name="Murali S.C."/>
            <person name="Bandaranaike D."/>
            <person name="Bellair M."/>
            <person name="Blankenburg K."/>
            <person name="Chao H."/>
            <person name="Dinh H."/>
            <person name="Doddapaneni H."/>
            <person name="Downs B."/>
            <person name="Dugan-Rocha S."/>
            <person name="Elkadiri S."/>
            <person name="Gnanaolivu R.D."/>
            <person name="Hernandez B."/>
            <person name="Javaid M."/>
            <person name="Jayaseelan J.C."/>
            <person name="Lee S."/>
            <person name="Li M."/>
            <person name="Ming W."/>
            <person name="Munidasa M."/>
            <person name="Muniz J."/>
            <person name="Nguyen L."/>
            <person name="Ongeri F."/>
            <person name="Osuji N."/>
            <person name="Pu L.-L."/>
            <person name="Puazo M."/>
            <person name="Qu C."/>
            <person name="Quiroz J."/>
            <person name="Raj R."/>
            <person name="Weissenberger G."/>
            <person name="Xin Y."/>
            <person name="Zou X."/>
            <person name="Han Y."/>
            <person name="Richards S."/>
            <person name="Worley K."/>
            <person name="Muzny D."/>
            <person name="Gibbs R."/>
        </authorList>
    </citation>
    <scope>NUCLEOTIDE SEQUENCE</scope>
    <source>
        <strain evidence="4">Sampled in the wild</strain>
    </source>
</reference>
<keyword evidence="3" id="KW-0479">Metal-binding</keyword>
<organism evidence="4 5">
    <name type="scientific">Ladona fulva</name>
    <name type="common">Scarce chaser dragonfly</name>
    <name type="synonym">Libellula fulva</name>
    <dbReference type="NCBI Taxonomy" id="123851"/>
    <lineage>
        <taxon>Eukaryota</taxon>
        <taxon>Metazoa</taxon>
        <taxon>Ecdysozoa</taxon>
        <taxon>Arthropoda</taxon>
        <taxon>Hexapoda</taxon>
        <taxon>Insecta</taxon>
        <taxon>Pterygota</taxon>
        <taxon>Palaeoptera</taxon>
        <taxon>Odonata</taxon>
        <taxon>Epiprocta</taxon>
        <taxon>Anisoptera</taxon>
        <taxon>Libelluloidea</taxon>
        <taxon>Libellulidae</taxon>
        <taxon>Ladona</taxon>
    </lineage>
</organism>
<dbReference type="InterPro" id="IPR001611">
    <property type="entry name" value="Leu-rich_rpt"/>
</dbReference>
<evidence type="ECO:0000313" key="5">
    <source>
        <dbReference type="Proteomes" id="UP000792457"/>
    </source>
</evidence>
<evidence type="ECO:0000256" key="1">
    <source>
        <dbReference type="ARBA" id="ARBA00022614"/>
    </source>
</evidence>
<name>A0A8K0P6F7_LADFU</name>
<dbReference type="SUPFAM" id="SSF52075">
    <property type="entry name" value="Outer arm dynein light chain 1"/>
    <property type="match status" value="1"/>
</dbReference>
<evidence type="ECO:0000256" key="3">
    <source>
        <dbReference type="PIRSR" id="PIRSR605502-1"/>
    </source>
</evidence>
<dbReference type="SMART" id="SM00369">
    <property type="entry name" value="LRR_TYP"/>
    <property type="match status" value="4"/>
</dbReference>
<protein>
    <submittedName>
        <fullName evidence="4">Uncharacterized protein</fullName>
    </submittedName>
</protein>
<dbReference type="Gene3D" id="1.10.4080.10">
    <property type="entry name" value="ADP-ribosylation/Crystallin J1"/>
    <property type="match status" value="1"/>
</dbReference>
<reference evidence="4" key="2">
    <citation type="submission" date="2017-10" db="EMBL/GenBank/DDBJ databases">
        <title>Ladona fulva Genome sequencing and assembly.</title>
        <authorList>
            <person name="Murali S."/>
            <person name="Richards S."/>
            <person name="Bandaranaike D."/>
            <person name="Bellair M."/>
            <person name="Blankenburg K."/>
            <person name="Chao H."/>
            <person name="Dinh H."/>
            <person name="Doddapaneni H."/>
            <person name="Dugan-Rocha S."/>
            <person name="Elkadiri S."/>
            <person name="Gnanaolivu R."/>
            <person name="Hernandez B."/>
            <person name="Skinner E."/>
            <person name="Javaid M."/>
            <person name="Lee S."/>
            <person name="Li M."/>
            <person name="Ming W."/>
            <person name="Munidasa M."/>
            <person name="Muniz J."/>
            <person name="Nguyen L."/>
            <person name="Hughes D."/>
            <person name="Osuji N."/>
            <person name="Pu L.-L."/>
            <person name="Puazo M."/>
            <person name="Qu C."/>
            <person name="Quiroz J."/>
            <person name="Raj R."/>
            <person name="Weissenberger G."/>
            <person name="Xin Y."/>
            <person name="Zou X."/>
            <person name="Han Y."/>
            <person name="Worley K."/>
            <person name="Muzny D."/>
            <person name="Gibbs R."/>
        </authorList>
    </citation>
    <scope>NUCLEOTIDE SEQUENCE</scope>
    <source>
        <strain evidence="4">Sampled in the wild</strain>
    </source>
</reference>
<dbReference type="OrthoDB" id="67933at2759"/>
<dbReference type="InterPro" id="IPR003591">
    <property type="entry name" value="Leu-rich_rpt_typical-subtyp"/>
</dbReference>
<dbReference type="Proteomes" id="UP000792457">
    <property type="component" value="Unassembled WGS sequence"/>
</dbReference>
<sequence length="685" mass="74665">MGNNVSNNELCLLQDQKGTLDLSLHVNYEQYCQHALGVAPQGSLTNLTPKLPTSPTLYSGLIASFNWLSEIPPCIPHRLPHIVILDLSHNRLPNIPDVVLLGLPHLRDLSLSHNLMSSLPDILPLIPKLNRLNCSHNAIETLPTNLGACTYLRSLDCSKNRIKHLPTSLGSSHNLCLLLAAGNPCVSPPKDICEKGSEETLKYLRAVAHGMDPTSLTAVPNIKESQRQQKLVFPRTLGGTTGALGGINAVGGVSGGSREKYLEMHGHVGLQTARGLRTPLFPPPGSTNLDALELRDRIAGLLFGAAIGDSIGLATEFLSPDECMFHYTALSYNGSQDMKGLPDLNHDCIIRDGHRVRWHKGDWTSHCEIMFLVLDSILQWGGVVDELDFAQRLKSWADQGNATSEGEEISAQMKETEAKNHYSHISSQVIRKVISKPNFCSCPHDAAHSVWKEGRQGEESQCLDNGSLPQSVVLGIPHFHNLTEVSSNSSRICQTLHQDPTCLASSVAVSAIVAQLLQGKLLEVDNEHKTLDNCLDAIFMVAKDLAGPYLKDMVPKVQAAFEACFWTRTENELQTLVCEEMQHSFTTLSVATHVLQEDRDSVRSAEAGKGQWKRMAQGERFRYGVSKAAILCGHASANCCLSGALLGAVVGYSDLPAQWVLGLNASKRSNLTSRINSLLNIMALP</sequence>
<keyword evidence="2" id="KW-0677">Repeat</keyword>
<accession>A0A8K0P6F7</accession>
<dbReference type="GO" id="GO:0046872">
    <property type="term" value="F:metal ion binding"/>
    <property type="evidence" value="ECO:0007669"/>
    <property type="project" value="UniProtKB-KW"/>
</dbReference>
<proteinExistence type="predicted"/>
<dbReference type="InterPro" id="IPR050792">
    <property type="entry name" value="ADP-ribosylglycohydrolase"/>
</dbReference>
<dbReference type="InterPro" id="IPR005502">
    <property type="entry name" value="Ribosyl_crysJ1"/>
</dbReference>